<protein>
    <submittedName>
        <fullName evidence="2">Uncharacterized protein</fullName>
    </submittedName>
</protein>
<keyword evidence="1" id="KW-1133">Transmembrane helix</keyword>
<comment type="caution">
    <text evidence="2">The sequence shown here is derived from an EMBL/GenBank/DDBJ whole genome shotgun (WGS) entry which is preliminary data.</text>
</comment>
<gene>
    <name evidence="2" type="ORF">LCGC14_0861770</name>
</gene>
<accession>A0A0F9RRT5</accession>
<feature type="transmembrane region" description="Helical" evidence="1">
    <location>
        <begin position="12"/>
        <end position="30"/>
    </location>
</feature>
<proteinExistence type="predicted"/>
<feature type="transmembrane region" description="Helical" evidence="1">
    <location>
        <begin position="36"/>
        <end position="56"/>
    </location>
</feature>
<name>A0A0F9RRT5_9ZZZZ</name>
<evidence type="ECO:0000313" key="2">
    <source>
        <dbReference type="EMBL" id="KKN27701.1"/>
    </source>
</evidence>
<keyword evidence="1" id="KW-0812">Transmembrane</keyword>
<dbReference type="EMBL" id="LAZR01002617">
    <property type="protein sequence ID" value="KKN27701.1"/>
    <property type="molecule type" value="Genomic_DNA"/>
</dbReference>
<dbReference type="AlphaFoldDB" id="A0A0F9RRT5"/>
<reference evidence="2" key="1">
    <citation type="journal article" date="2015" name="Nature">
        <title>Complex archaea that bridge the gap between prokaryotes and eukaryotes.</title>
        <authorList>
            <person name="Spang A."/>
            <person name="Saw J.H."/>
            <person name="Jorgensen S.L."/>
            <person name="Zaremba-Niedzwiedzka K."/>
            <person name="Martijn J."/>
            <person name="Lind A.E."/>
            <person name="van Eijk R."/>
            <person name="Schleper C."/>
            <person name="Guy L."/>
            <person name="Ettema T.J."/>
        </authorList>
    </citation>
    <scope>NUCLEOTIDE SEQUENCE</scope>
</reference>
<sequence length="91" mass="10196">MNKVLKRIKKDKTGGIMLAIVLLANGVNLATDSITVTIICTTIIIACFIIILIRWLRSDEKECADRDIPWNTPEARKIISESNPSENEEGR</sequence>
<keyword evidence="1" id="KW-0472">Membrane</keyword>
<evidence type="ECO:0000256" key="1">
    <source>
        <dbReference type="SAM" id="Phobius"/>
    </source>
</evidence>
<organism evidence="2">
    <name type="scientific">marine sediment metagenome</name>
    <dbReference type="NCBI Taxonomy" id="412755"/>
    <lineage>
        <taxon>unclassified sequences</taxon>
        <taxon>metagenomes</taxon>
        <taxon>ecological metagenomes</taxon>
    </lineage>
</organism>